<dbReference type="AlphaFoldDB" id="A0A9P7UHV8"/>
<accession>A0A9P7UHV8</accession>
<sequence>RLVRSRDNVPPQQASQRCAEGSAEGSIVDAKSHAVDRRPESALADGYTVFSMDLLPCLYHAGE</sequence>
<evidence type="ECO:0000313" key="2">
    <source>
        <dbReference type="EMBL" id="KAG7049940.1"/>
    </source>
</evidence>
<evidence type="ECO:0000256" key="1">
    <source>
        <dbReference type="SAM" id="MobiDB-lite"/>
    </source>
</evidence>
<proteinExistence type="predicted"/>
<name>A0A9P7UHV8_9PEZI</name>
<keyword evidence="3" id="KW-1185">Reference proteome</keyword>
<dbReference type="EMBL" id="JAESDN010000005">
    <property type="protein sequence ID" value="KAG7049940.1"/>
    <property type="molecule type" value="Genomic_DNA"/>
</dbReference>
<comment type="caution">
    <text evidence="2">The sequence shown here is derived from an EMBL/GenBank/DDBJ whole genome shotgun (WGS) entry which is preliminary data.</text>
</comment>
<protein>
    <submittedName>
        <fullName evidence="2">Arsenite efflux transporter</fullName>
    </submittedName>
</protein>
<evidence type="ECO:0000313" key="3">
    <source>
        <dbReference type="Proteomes" id="UP000699042"/>
    </source>
</evidence>
<feature type="region of interest" description="Disordered" evidence="1">
    <location>
        <begin position="1"/>
        <end position="35"/>
    </location>
</feature>
<organism evidence="2 3">
    <name type="scientific">Colletotrichum scovillei</name>
    <dbReference type="NCBI Taxonomy" id="1209932"/>
    <lineage>
        <taxon>Eukaryota</taxon>
        <taxon>Fungi</taxon>
        <taxon>Dikarya</taxon>
        <taxon>Ascomycota</taxon>
        <taxon>Pezizomycotina</taxon>
        <taxon>Sordariomycetes</taxon>
        <taxon>Hypocreomycetidae</taxon>
        <taxon>Glomerellales</taxon>
        <taxon>Glomerellaceae</taxon>
        <taxon>Colletotrichum</taxon>
        <taxon>Colletotrichum acutatum species complex</taxon>
    </lineage>
</organism>
<reference evidence="2" key="1">
    <citation type="submission" date="2021-05" db="EMBL/GenBank/DDBJ databases">
        <title>Comparative genomics of three Colletotrichum scovillei strains and genetic complementation revealed genes involved fungal growth and virulence on chili pepper.</title>
        <authorList>
            <person name="Hsieh D.-K."/>
            <person name="Chuang S.-C."/>
            <person name="Chen C.-Y."/>
            <person name="Chao Y.-T."/>
            <person name="Lu M.-Y.J."/>
            <person name="Lee M.-H."/>
            <person name="Shih M.-C."/>
        </authorList>
    </citation>
    <scope>NUCLEOTIDE SEQUENCE</scope>
    <source>
        <strain evidence="2">Coll-153</strain>
    </source>
</reference>
<feature type="non-terminal residue" evidence="2">
    <location>
        <position position="63"/>
    </location>
</feature>
<dbReference type="Proteomes" id="UP000699042">
    <property type="component" value="Unassembled WGS sequence"/>
</dbReference>
<gene>
    <name evidence="2" type="ORF">JMJ77_012698</name>
</gene>